<dbReference type="AlphaFoldDB" id="K5WSY3"/>
<evidence type="ECO:0000256" key="3">
    <source>
        <dbReference type="ARBA" id="ARBA00022833"/>
    </source>
</evidence>
<dbReference type="PROSITE" id="PS01360">
    <property type="entry name" value="ZF_MYND_1"/>
    <property type="match status" value="1"/>
</dbReference>
<dbReference type="HOGENOM" id="CLU_018400_1_0_1"/>
<dbReference type="OMA" id="HKLDCKS"/>
<dbReference type="InterPro" id="IPR027974">
    <property type="entry name" value="DUF4470"/>
</dbReference>
<evidence type="ECO:0000256" key="4">
    <source>
        <dbReference type="PROSITE-ProRule" id="PRU00134"/>
    </source>
</evidence>
<name>K5WSY3_AGABU</name>
<dbReference type="Proteomes" id="UP000008493">
    <property type="component" value="Unassembled WGS sequence"/>
</dbReference>
<evidence type="ECO:0000256" key="2">
    <source>
        <dbReference type="ARBA" id="ARBA00022771"/>
    </source>
</evidence>
<dbReference type="GeneID" id="18821801"/>
<keyword evidence="2 4" id="KW-0863">Zinc-finger</keyword>
<dbReference type="GO" id="GO:0008270">
    <property type="term" value="F:zinc ion binding"/>
    <property type="evidence" value="ECO:0007669"/>
    <property type="project" value="UniProtKB-KW"/>
</dbReference>
<dbReference type="PROSITE" id="PS50865">
    <property type="entry name" value="ZF_MYND_2"/>
    <property type="match status" value="1"/>
</dbReference>
<dbReference type="Gene3D" id="6.10.140.2220">
    <property type="match status" value="1"/>
</dbReference>
<keyword evidence="1" id="KW-0479">Metal-binding</keyword>
<organism evidence="6 7">
    <name type="scientific">Agaricus bisporus var. burnettii (strain JB137-S8 / ATCC MYA-4627 / FGSC 10392)</name>
    <name type="common">White button mushroom</name>
    <dbReference type="NCBI Taxonomy" id="597362"/>
    <lineage>
        <taxon>Eukaryota</taxon>
        <taxon>Fungi</taxon>
        <taxon>Dikarya</taxon>
        <taxon>Basidiomycota</taxon>
        <taxon>Agaricomycotina</taxon>
        <taxon>Agaricomycetes</taxon>
        <taxon>Agaricomycetidae</taxon>
        <taxon>Agaricales</taxon>
        <taxon>Agaricineae</taxon>
        <taxon>Agaricaceae</taxon>
        <taxon>Agaricus</taxon>
    </lineage>
</organism>
<dbReference type="eggNOG" id="ENOG502S2D3">
    <property type="taxonomic scope" value="Eukaryota"/>
</dbReference>
<gene>
    <name evidence="6" type="ORF">AGABI1DRAFT_101197</name>
</gene>
<dbReference type="RefSeq" id="XP_007331154.1">
    <property type="nucleotide sequence ID" value="XM_007331092.1"/>
</dbReference>
<accession>K5WSY3</accession>
<protein>
    <recommendedName>
        <fullName evidence="5">MYND-type domain-containing protein</fullName>
    </recommendedName>
</protein>
<dbReference type="KEGG" id="abp:AGABI1DRAFT101197"/>
<dbReference type="InParanoid" id="K5WSY3"/>
<dbReference type="OrthoDB" id="5282002at2759"/>
<dbReference type="InterPro" id="IPR002893">
    <property type="entry name" value="Znf_MYND"/>
</dbReference>
<keyword evidence="7" id="KW-1185">Reference proteome</keyword>
<evidence type="ECO:0000256" key="1">
    <source>
        <dbReference type="ARBA" id="ARBA00022723"/>
    </source>
</evidence>
<dbReference type="EMBL" id="JH971392">
    <property type="protein sequence ID" value="EKM78526.1"/>
    <property type="molecule type" value="Genomic_DNA"/>
</dbReference>
<feature type="domain" description="MYND-type" evidence="5">
    <location>
        <begin position="67"/>
        <end position="111"/>
    </location>
</feature>
<proteinExistence type="predicted"/>
<evidence type="ECO:0000313" key="7">
    <source>
        <dbReference type="Proteomes" id="UP000008493"/>
    </source>
</evidence>
<reference evidence="7" key="1">
    <citation type="journal article" date="2012" name="Proc. Natl. Acad. Sci. U.S.A.">
        <title>Genome sequence of the button mushroom Agaricus bisporus reveals mechanisms governing adaptation to a humic-rich ecological niche.</title>
        <authorList>
            <person name="Morin E."/>
            <person name="Kohler A."/>
            <person name="Baker A.R."/>
            <person name="Foulongne-Oriol M."/>
            <person name="Lombard V."/>
            <person name="Nagy L.G."/>
            <person name="Ohm R.A."/>
            <person name="Patyshakuliyeva A."/>
            <person name="Brun A."/>
            <person name="Aerts A.L."/>
            <person name="Bailey A.M."/>
            <person name="Billette C."/>
            <person name="Coutinho P.M."/>
            <person name="Deakin G."/>
            <person name="Doddapaneni H."/>
            <person name="Floudas D."/>
            <person name="Grimwood J."/>
            <person name="Hilden K."/>
            <person name="Kuees U."/>
            <person name="LaButti K.M."/>
            <person name="Lapidus A."/>
            <person name="Lindquist E.A."/>
            <person name="Lucas S.M."/>
            <person name="Murat C."/>
            <person name="Riley R.W."/>
            <person name="Salamov A.A."/>
            <person name="Schmutz J."/>
            <person name="Subramanian V."/>
            <person name="Woesten H.A.B."/>
            <person name="Xu J."/>
            <person name="Eastwood D.C."/>
            <person name="Foster G.D."/>
            <person name="Sonnenberg A.S."/>
            <person name="Cullen D."/>
            <person name="de Vries R.P."/>
            <person name="Lundell T."/>
            <person name="Hibbett D.S."/>
            <person name="Henrissat B."/>
            <person name="Burton K.S."/>
            <person name="Kerrigan R.W."/>
            <person name="Challen M.P."/>
            <person name="Grigoriev I.V."/>
            <person name="Martin F."/>
        </authorList>
    </citation>
    <scope>NUCLEOTIDE SEQUENCE [LARGE SCALE GENOMIC DNA]</scope>
    <source>
        <strain evidence="7">JB137-S8 / ATCC MYA-4627 / FGSC 10392</strain>
    </source>
</reference>
<dbReference type="Pfam" id="PF14737">
    <property type="entry name" value="DUF4470"/>
    <property type="match status" value="1"/>
</dbReference>
<evidence type="ECO:0000313" key="6">
    <source>
        <dbReference type="EMBL" id="EKM78526.1"/>
    </source>
</evidence>
<dbReference type="SUPFAM" id="SSF144232">
    <property type="entry name" value="HIT/MYND zinc finger-like"/>
    <property type="match status" value="1"/>
</dbReference>
<evidence type="ECO:0000259" key="5">
    <source>
        <dbReference type="PROSITE" id="PS50865"/>
    </source>
</evidence>
<dbReference type="Pfam" id="PF01753">
    <property type="entry name" value="zf-MYND"/>
    <property type="match status" value="1"/>
</dbReference>
<keyword evidence="3" id="KW-0862">Zinc</keyword>
<sequence length="600" mass="68191">MNRLAEFLSRINLGSEAWTHAESLYRRDMSSTNPHIRVAAPHTSSGMFDFTDFTAQPPFPPPQHLLCANVDAEKHRICEKAGTQSCSRCSLVLYCSKDCQRVHWYIHKQDCKNPLLSESWRPGWVIEDRLPSFFDMGPISQFERWTLNKFSGGLSLWGNMPAMDILNLRNNEADYTKDLSLAFIAIPPKSSTSSGDLRHVVRTVNALPSDYSGNLRILLNDKMSPVACRNMVLLLILGTITDEVLAADIALHFWYSAFLPIEYRMKITAQILEYIDGLSKSESLSIPLGHLSNLFVGISREAVVTSLTAYFSLSSVSDIQSEYDRVRNTPSRRDFRDRMYAKLRPAHRVAFQEYRRFGIVLPFGAVNAHFNAPNLSLFSPDGTWLQTDYADPLEGWNLDDVIKAGKTHGALPEDIYGCLYFFLSDELRSFHRRIRQFHISFNLYNLDASELSRVIRNGSLAQDNLPASIRFDRIEVSNILDAHYVGLRDVLAHWAPLLTRSTTATIIGYFMNWTGLQKDGDATTAESHWMATSLNSINALYDNSRPFKNYLKSQGLDNILCHMKLKLRGRHVIASHTQVANFTWTERFVEFAHDGKEADT</sequence>